<name>A0AAD7SQK3_9TELE</name>
<comment type="caution">
    <text evidence="2">The sequence shown here is derived from an EMBL/GenBank/DDBJ whole genome shotgun (WGS) entry which is preliminary data.</text>
</comment>
<feature type="compositionally biased region" description="Basic residues" evidence="1">
    <location>
        <begin position="348"/>
        <end position="357"/>
    </location>
</feature>
<reference evidence="2" key="1">
    <citation type="journal article" date="2023" name="Science">
        <title>Genome structures resolve the early diversification of teleost fishes.</title>
        <authorList>
            <person name="Parey E."/>
            <person name="Louis A."/>
            <person name="Montfort J."/>
            <person name="Bouchez O."/>
            <person name="Roques C."/>
            <person name="Iampietro C."/>
            <person name="Lluch J."/>
            <person name="Castinel A."/>
            <person name="Donnadieu C."/>
            <person name="Desvignes T."/>
            <person name="Floi Bucao C."/>
            <person name="Jouanno E."/>
            <person name="Wen M."/>
            <person name="Mejri S."/>
            <person name="Dirks R."/>
            <person name="Jansen H."/>
            <person name="Henkel C."/>
            <person name="Chen W.J."/>
            <person name="Zahm M."/>
            <person name="Cabau C."/>
            <person name="Klopp C."/>
            <person name="Thompson A.W."/>
            <person name="Robinson-Rechavi M."/>
            <person name="Braasch I."/>
            <person name="Lecointre G."/>
            <person name="Bobe J."/>
            <person name="Postlethwait J.H."/>
            <person name="Berthelot C."/>
            <person name="Roest Crollius H."/>
            <person name="Guiguen Y."/>
        </authorList>
    </citation>
    <scope>NUCLEOTIDE SEQUENCE</scope>
    <source>
        <strain evidence="2">NC1722</strain>
    </source>
</reference>
<protein>
    <recommendedName>
        <fullName evidence="4">Microtubule-associated protein 4</fullName>
    </recommendedName>
</protein>
<feature type="region of interest" description="Disordered" evidence="1">
    <location>
        <begin position="270"/>
        <end position="597"/>
    </location>
</feature>
<sequence>MGPLVGELVSEVEGPCGHCFSVACVFGEPCLSTILRRGGTLALSPAPAQVTGKVELNTLRTREPDGTGRGHDQLRPDRTMDLSLTDALTDGVPQSGLEDLVQRDFVATLETQSFNDEVGETVGKTDYRPLLDKDGKREGPMMPGGQTPAQRLEPQGDMWSFQTEQQVFNTDFLSGPVSVGGFPDQWGTQPLVPETKDSSLTDPFTGFSQPDMGTVNMDVGAAPLPTARPPSVAEPQQAPPLFATEPPKEAQMPNKPFEQSLFGSPLDFLNAPDITAGSPGDPWAGEGGLQTDLPLTPIVSTVISRHASEVSEGSPEPPSAEDCRQQSGDGGAGEEKGSEGGGGGGDRRQKKKKKKRRPREEVYDLLESQGQQGENTSPGNSPHRVSPGGEWEFDDGGRVGGRGKKSKSRKKIPEEWSALQDTAPSAPPQEPATDSAMSPFAQPWSQGSPAHESGDPSLGPGTATVPSAPPCTMSPEPPPSLLSSVDSSLSVGLVDALDPYDPSMETDLSPFPSDLTETLDSLVREAERAQLHPAERAEPMEDHSLQEESPTKEGPIASVPPTSKDSPCPQFPSPAVLVPSLSPAPHEDVKPSPPLSP</sequence>
<evidence type="ECO:0000313" key="2">
    <source>
        <dbReference type="EMBL" id="KAJ8406970.1"/>
    </source>
</evidence>
<proteinExistence type="predicted"/>
<keyword evidence="3" id="KW-1185">Reference proteome</keyword>
<feature type="compositionally biased region" description="Polar residues" evidence="1">
    <location>
        <begin position="368"/>
        <end position="380"/>
    </location>
</feature>
<feature type="compositionally biased region" description="Basic residues" evidence="1">
    <location>
        <begin position="401"/>
        <end position="410"/>
    </location>
</feature>
<dbReference type="EMBL" id="JAINUG010000041">
    <property type="protein sequence ID" value="KAJ8406970.1"/>
    <property type="molecule type" value="Genomic_DNA"/>
</dbReference>
<organism evidence="2 3">
    <name type="scientific">Aldrovandia affinis</name>
    <dbReference type="NCBI Taxonomy" id="143900"/>
    <lineage>
        <taxon>Eukaryota</taxon>
        <taxon>Metazoa</taxon>
        <taxon>Chordata</taxon>
        <taxon>Craniata</taxon>
        <taxon>Vertebrata</taxon>
        <taxon>Euteleostomi</taxon>
        <taxon>Actinopterygii</taxon>
        <taxon>Neopterygii</taxon>
        <taxon>Teleostei</taxon>
        <taxon>Notacanthiformes</taxon>
        <taxon>Halosauridae</taxon>
        <taxon>Aldrovandia</taxon>
    </lineage>
</organism>
<feature type="region of interest" description="Disordered" evidence="1">
    <location>
        <begin position="227"/>
        <end position="253"/>
    </location>
</feature>
<evidence type="ECO:0000313" key="3">
    <source>
        <dbReference type="Proteomes" id="UP001221898"/>
    </source>
</evidence>
<dbReference type="Proteomes" id="UP001221898">
    <property type="component" value="Unassembled WGS sequence"/>
</dbReference>
<feature type="compositionally biased region" description="Basic and acidic residues" evidence="1">
    <location>
        <begin position="126"/>
        <end position="139"/>
    </location>
</feature>
<feature type="compositionally biased region" description="Low complexity" evidence="1">
    <location>
        <begin position="573"/>
        <end position="584"/>
    </location>
</feature>
<evidence type="ECO:0008006" key="4">
    <source>
        <dbReference type="Google" id="ProtNLM"/>
    </source>
</evidence>
<evidence type="ECO:0000256" key="1">
    <source>
        <dbReference type="SAM" id="MobiDB-lite"/>
    </source>
</evidence>
<feature type="region of interest" description="Disordered" evidence="1">
    <location>
        <begin position="58"/>
        <end position="77"/>
    </location>
</feature>
<feature type="compositionally biased region" description="Low complexity" evidence="1">
    <location>
        <begin position="481"/>
        <end position="497"/>
    </location>
</feature>
<feature type="region of interest" description="Disordered" evidence="1">
    <location>
        <begin position="126"/>
        <end position="145"/>
    </location>
</feature>
<accession>A0AAD7SQK3</accession>
<feature type="compositionally biased region" description="Basic and acidic residues" evidence="1">
    <location>
        <begin position="522"/>
        <end position="551"/>
    </location>
</feature>
<gene>
    <name evidence="2" type="ORF">AAFF_G00292460</name>
</gene>
<dbReference type="AlphaFoldDB" id="A0AAD7SQK3"/>
<feature type="compositionally biased region" description="Basic and acidic residues" evidence="1">
    <location>
        <begin position="60"/>
        <end position="77"/>
    </location>
</feature>